<feature type="region of interest" description="Disordered" evidence="6">
    <location>
        <begin position="276"/>
        <end position="296"/>
    </location>
</feature>
<evidence type="ECO:0000313" key="9">
    <source>
        <dbReference type="Proteomes" id="UP001374579"/>
    </source>
</evidence>
<evidence type="ECO:0000256" key="3">
    <source>
        <dbReference type="ARBA" id="ARBA00022771"/>
    </source>
</evidence>
<name>A0AAN9BZT7_9CAEN</name>
<protein>
    <recommendedName>
        <fullName evidence="7">C2H2-type domain-containing protein</fullName>
    </recommendedName>
</protein>
<dbReference type="GO" id="GO:0000981">
    <property type="term" value="F:DNA-binding transcription factor activity, RNA polymerase II-specific"/>
    <property type="evidence" value="ECO:0007669"/>
    <property type="project" value="TreeGrafter"/>
</dbReference>
<reference evidence="8 9" key="1">
    <citation type="submission" date="2024-02" db="EMBL/GenBank/DDBJ databases">
        <title>Chromosome-scale genome assembly of the rough periwinkle Littorina saxatilis.</title>
        <authorList>
            <person name="De Jode A."/>
            <person name="Faria R."/>
            <person name="Formenti G."/>
            <person name="Sims Y."/>
            <person name="Smith T.P."/>
            <person name="Tracey A."/>
            <person name="Wood J.M.D."/>
            <person name="Zagrodzka Z.B."/>
            <person name="Johannesson K."/>
            <person name="Butlin R.K."/>
            <person name="Leder E.H."/>
        </authorList>
    </citation>
    <scope>NUCLEOTIDE SEQUENCE [LARGE SCALE GENOMIC DNA]</scope>
    <source>
        <strain evidence="8">Snail1</strain>
        <tissue evidence="8">Muscle</tissue>
    </source>
</reference>
<dbReference type="PROSITE" id="PS00028">
    <property type="entry name" value="ZINC_FINGER_C2H2_1"/>
    <property type="match status" value="7"/>
</dbReference>
<keyword evidence="2" id="KW-0677">Repeat</keyword>
<keyword evidence="4" id="KW-0862">Zinc</keyword>
<keyword evidence="3 5" id="KW-0863">Zinc-finger</keyword>
<dbReference type="PANTHER" id="PTHR24409:SF295">
    <property type="entry name" value="AZ2-RELATED"/>
    <property type="match status" value="1"/>
</dbReference>
<feature type="domain" description="C2H2-type" evidence="7">
    <location>
        <begin position="562"/>
        <end position="589"/>
    </location>
</feature>
<dbReference type="Gene3D" id="3.30.160.60">
    <property type="entry name" value="Classic Zinc Finger"/>
    <property type="match status" value="2"/>
</dbReference>
<evidence type="ECO:0000256" key="2">
    <source>
        <dbReference type="ARBA" id="ARBA00022737"/>
    </source>
</evidence>
<dbReference type="GO" id="GO:0005634">
    <property type="term" value="C:nucleus"/>
    <property type="evidence" value="ECO:0007669"/>
    <property type="project" value="TreeGrafter"/>
</dbReference>
<feature type="domain" description="C2H2-type" evidence="7">
    <location>
        <begin position="665"/>
        <end position="693"/>
    </location>
</feature>
<feature type="compositionally biased region" description="Basic residues" evidence="6">
    <location>
        <begin position="130"/>
        <end position="140"/>
    </location>
</feature>
<dbReference type="Proteomes" id="UP001374579">
    <property type="component" value="Unassembled WGS sequence"/>
</dbReference>
<sequence length="726" mass="80375">MAKLKETGPMEERGNLVRNGGPMISSGGGKSDHSILTNGDSVMLDASTVFNVGIAPAEPDEGEEAPQPSLNDGNDVEEATDDVEFPEAVVLVGKTHWRCVSCMAYFSRTISIDEHVNVHHNLQAPPTVTRRGRGRGRGLARGRIVVQAVPEVDQKSQRSSRQAAEREGSGSGAREMADLGRLKLHRGKGRGFRRGRGGRGRGGRGKGRVFTKPLTSEDSDTEVDAPAPSPSLRTFKKRKPRNSVDTDKEEPVDITPEVCSKKPRKVDNVVNDLPALDEIPVDRPPPSPVPQSQETAKKVMKEKYVVVLGKTGAADCPSEFETHIDTDPPLPIEIPSLQADALLPPATPTLLDIHGPPKTPVLQDSLLLPETPQQVETTGTVDTHTLSSQESSHPHEFLSTGIPGILSVLAPETIVKPQSDFRSAYLVQNKHVDSDLGPMGCKTCGVVFDSVEELRSHIEEMVKFDIVSCNDCGDKFHGLHQLNIHVFNTHEKLARKFCFLCDADCLDGFELEEHLLEHTSSKTDHVGNTIDTFKHTCKTCGEEVDGKLSDLTTHYYTTHCQFVCIKCNELFADLTKYEEHMALHTSDTFHSDDPVVYSCPVSDCFQICTDKEALMDHISWHEDRDIEEDHMNLLYCCHCNDPFWTNIALERHLVETHNEADLKPFVCELCKEEFGHSLELRGHSILHHAGIKRYGCAYCDQRFAFPSAHRQHVASEHDVAATVLRM</sequence>
<accession>A0AAN9BZT7</accession>
<proteinExistence type="predicted"/>
<dbReference type="PANTHER" id="PTHR24409">
    <property type="entry name" value="ZINC FINGER PROTEIN 142"/>
    <property type="match status" value="1"/>
</dbReference>
<feature type="compositionally biased region" description="Basic residues" evidence="6">
    <location>
        <begin position="182"/>
        <end position="209"/>
    </location>
</feature>
<dbReference type="InterPro" id="IPR036236">
    <property type="entry name" value="Znf_C2H2_sf"/>
</dbReference>
<feature type="region of interest" description="Disordered" evidence="6">
    <location>
        <begin position="1"/>
        <end position="37"/>
    </location>
</feature>
<evidence type="ECO:0000256" key="4">
    <source>
        <dbReference type="ARBA" id="ARBA00022833"/>
    </source>
</evidence>
<dbReference type="InterPro" id="IPR013087">
    <property type="entry name" value="Znf_C2H2_type"/>
</dbReference>
<dbReference type="SUPFAM" id="SSF57667">
    <property type="entry name" value="beta-beta-alpha zinc fingers"/>
    <property type="match status" value="1"/>
</dbReference>
<gene>
    <name evidence="8" type="ORF">V1264_000677</name>
</gene>
<evidence type="ECO:0000259" key="7">
    <source>
        <dbReference type="PROSITE" id="PS50157"/>
    </source>
</evidence>
<evidence type="ECO:0000256" key="6">
    <source>
        <dbReference type="SAM" id="MobiDB-lite"/>
    </source>
</evidence>
<dbReference type="PROSITE" id="PS50157">
    <property type="entry name" value="ZINC_FINGER_C2H2_2"/>
    <property type="match status" value="3"/>
</dbReference>
<feature type="compositionally biased region" description="Basic and acidic residues" evidence="6">
    <location>
        <begin position="1"/>
        <end position="15"/>
    </location>
</feature>
<dbReference type="SMART" id="SM00355">
    <property type="entry name" value="ZnF_C2H2"/>
    <property type="match status" value="10"/>
</dbReference>
<evidence type="ECO:0000256" key="1">
    <source>
        <dbReference type="ARBA" id="ARBA00022723"/>
    </source>
</evidence>
<keyword evidence="1" id="KW-0479">Metal-binding</keyword>
<dbReference type="AlphaFoldDB" id="A0AAN9BZT7"/>
<dbReference type="GO" id="GO:0000977">
    <property type="term" value="F:RNA polymerase II transcription regulatory region sequence-specific DNA binding"/>
    <property type="evidence" value="ECO:0007669"/>
    <property type="project" value="TreeGrafter"/>
</dbReference>
<feature type="region of interest" description="Disordered" evidence="6">
    <location>
        <begin position="56"/>
        <end position="77"/>
    </location>
</feature>
<keyword evidence="9" id="KW-1185">Reference proteome</keyword>
<dbReference type="EMBL" id="JBAMIC010000001">
    <property type="protein sequence ID" value="KAK7114651.1"/>
    <property type="molecule type" value="Genomic_DNA"/>
</dbReference>
<evidence type="ECO:0000256" key="5">
    <source>
        <dbReference type="PROSITE-ProRule" id="PRU00042"/>
    </source>
</evidence>
<feature type="region of interest" description="Disordered" evidence="6">
    <location>
        <begin position="125"/>
        <end position="253"/>
    </location>
</feature>
<feature type="domain" description="C2H2-type" evidence="7">
    <location>
        <begin position="97"/>
        <end position="125"/>
    </location>
</feature>
<feature type="compositionally biased region" description="Basic and acidic residues" evidence="6">
    <location>
        <begin position="242"/>
        <end position="251"/>
    </location>
</feature>
<comment type="caution">
    <text evidence="8">The sequence shown here is derived from an EMBL/GenBank/DDBJ whole genome shotgun (WGS) entry which is preliminary data.</text>
</comment>
<evidence type="ECO:0000313" key="8">
    <source>
        <dbReference type="EMBL" id="KAK7114651.1"/>
    </source>
</evidence>
<dbReference type="GO" id="GO:0008270">
    <property type="term" value="F:zinc ion binding"/>
    <property type="evidence" value="ECO:0007669"/>
    <property type="project" value="UniProtKB-KW"/>
</dbReference>
<organism evidence="8 9">
    <name type="scientific">Littorina saxatilis</name>
    <dbReference type="NCBI Taxonomy" id="31220"/>
    <lineage>
        <taxon>Eukaryota</taxon>
        <taxon>Metazoa</taxon>
        <taxon>Spiralia</taxon>
        <taxon>Lophotrochozoa</taxon>
        <taxon>Mollusca</taxon>
        <taxon>Gastropoda</taxon>
        <taxon>Caenogastropoda</taxon>
        <taxon>Littorinimorpha</taxon>
        <taxon>Littorinoidea</taxon>
        <taxon>Littorinidae</taxon>
        <taxon>Littorina</taxon>
    </lineage>
</organism>